<organism evidence="3 4">
    <name type="scientific">Belerina virus</name>
    <dbReference type="NCBI Taxonomy" id="2748342"/>
    <lineage>
        <taxon>Viruses</taxon>
        <taxon>Riboviria</taxon>
        <taxon>Orthornavirae</taxon>
        <taxon>Negarnaviricota</taxon>
        <taxon>Haploviricotina</taxon>
        <taxon>Monjiviricetes</taxon>
        <taxon>Mononegavirales</taxon>
        <taxon>Paramyxoviridae</taxon>
        <taxon>Orthoparamyxovirinae</taxon>
        <taxon>Parajeilongvirus</taxon>
        <taxon>Parajeilongvirus erinacei</taxon>
        <taxon>Jeilongvirus erinacei</taxon>
    </lineage>
</organism>
<gene>
    <name evidence="3" type="primary">TM</name>
</gene>
<sequence>MTNSIEIEQSVRIPQLQPIRSPKTPIYDSVTNSNHSSYYVNMGRNGDDVRRQFGLDPLLRNGSTANQDKCSLRWILIYTGAMILVGLIIYVAIKTSLKHGGEVPEQKIVTSICDEDALPLKHEFRAAKGKIGAILVDTGFNIPKKLHEFGTKLDKLELLIEQTLGRRIKIRVGDGSDPGTSPGAKKSGKKGRERSSVGRQRNLKNEYKFAKYTSEQAYQHEGQIVWDAICGGKHHDFEDIISATINHCMDLLKDEDKYSEDDLQILSDLADYLAARRRPHQLWYDLPNDYTPRPEFAYWGVERPMYNQTS</sequence>
<evidence type="ECO:0000313" key="3">
    <source>
        <dbReference type="EMBL" id="QKZ93217.1"/>
    </source>
</evidence>
<reference evidence="3 4" key="1">
    <citation type="submission" date="2019-10" db="EMBL/GenBank/DDBJ databases">
        <title>Common occurrence of Belerina virus, a novel paramyxovirus found in Belgian hedgehogs.</title>
        <authorList>
            <person name="Vanmechelen B."/>
            <person name="Vergote V."/>
            <person name="Merino M."/>
            <person name="Maes P."/>
        </authorList>
    </citation>
    <scope>NUCLEOTIDE SEQUENCE [LARGE SCALE GENOMIC DNA]</scope>
    <source>
        <strain evidence="3">HH114</strain>
    </source>
</reference>
<protein>
    <submittedName>
        <fullName evidence="3">Transmembrane protein</fullName>
    </submittedName>
</protein>
<keyword evidence="2" id="KW-1133">Transmembrane helix</keyword>
<proteinExistence type="predicted"/>
<evidence type="ECO:0000313" key="4">
    <source>
        <dbReference type="Proteomes" id="UP001317325"/>
    </source>
</evidence>
<feature type="region of interest" description="Disordered" evidence="1">
    <location>
        <begin position="171"/>
        <end position="198"/>
    </location>
</feature>
<keyword evidence="2 3" id="KW-0812">Transmembrane</keyword>
<keyword evidence="2" id="KW-0472">Membrane</keyword>
<dbReference type="RefSeq" id="YP_010801292.1">
    <property type="nucleotide sequence ID" value="NC_076951.1"/>
</dbReference>
<keyword evidence="4" id="KW-1185">Reference proteome</keyword>
<feature type="transmembrane region" description="Helical" evidence="2">
    <location>
        <begin position="75"/>
        <end position="93"/>
    </location>
</feature>
<accession>A0A7D5DKG9</accession>
<dbReference type="GeneID" id="80539983"/>
<evidence type="ECO:0000256" key="2">
    <source>
        <dbReference type="SAM" id="Phobius"/>
    </source>
</evidence>
<dbReference type="KEGG" id="vg:80539983"/>
<evidence type="ECO:0000256" key="1">
    <source>
        <dbReference type="SAM" id="MobiDB-lite"/>
    </source>
</evidence>
<dbReference type="EMBL" id="MN561699">
    <property type="protein sequence ID" value="QKZ93217.1"/>
    <property type="molecule type" value="Viral_cRNA"/>
</dbReference>
<dbReference type="Proteomes" id="UP001317325">
    <property type="component" value="Segment"/>
</dbReference>
<name>A0A7D5DKG9_9MONO</name>